<keyword evidence="2" id="KW-0732">Signal</keyword>
<gene>
    <name evidence="3" type="ORF">ACHAWU_002998</name>
</gene>
<feature type="region of interest" description="Disordered" evidence="1">
    <location>
        <begin position="207"/>
        <end position="246"/>
    </location>
</feature>
<evidence type="ECO:0000313" key="3">
    <source>
        <dbReference type="EMBL" id="KAL3758927.1"/>
    </source>
</evidence>
<feature type="chain" id="PRO_5044785646" evidence="2">
    <location>
        <begin position="20"/>
        <end position="246"/>
    </location>
</feature>
<protein>
    <submittedName>
        <fullName evidence="3">Uncharacterized protein</fullName>
    </submittedName>
</protein>
<organism evidence="3 4">
    <name type="scientific">Discostella pseudostelligera</name>
    <dbReference type="NCBI Taxonomy" id="259834"/>
    <lineage>
        <taxon>Eukaryota</taxon>
        <taxon>Sar</taxon>
        <taxon>Stramenopiles</taxon>
        <taxon>Ochrophyta</taxon>
        <taxon>Bacillariophyta</taxon>
        <taxon>Coscinodiscophyceae</taxon>
        <taxon>Thalassiosirophycidae</taxon>
        <taxon>Stephanodiscales</taxon>
        <taxon>Stephanodiscaceae</taxon>
        <taxon>Discostella</taxon>
    </lineage>
</organism>
<dbReference type="EMBL" id="JALLBG020000215">
    <property type="protein sequence ID" value="KAL3758927.1"/>
    <property type="molecule type" value="Genomic_DNA"/>
</dbReference>
<evidence type="ECO:0000313" key="4">
    <source>
        <dbReference type="Proteomes" id="UP001530293"/>
    </source>
</evidence>
<proteinExistence type="predicted"/>
<accession>A0ABD3M5M7</accession>
<evidence type="ECO:0000256" key="2">
    <source>
        <dbReference type="SAM" id="SignalP"/>
    </source>
</evidence>
<feature type="signal peptide" evidence="2">
    <location>
        <begin position="1"/>
        <end position="19"/>
    </location>
</feature>
<dbReference type="Proteomes" id="UP001530293">
    <property type="component" value="Unassembled WGS sequence"/>
</dbReference>
<name>A0ABD3M5M7_9STRA</name>
<sequence length="246" mass="28394">MKASTLLLLLPSMGPSAAGFVTNLHPEIMPPSSALLMEIPKPENWAPFKLGKFKKDEQREMNKKKQHFQSRPLVDFQKDLEAGKVRHLFPVMFAKQRVQMGELRPSDIPYEQREGGTWTNKDVNVGYVPSGMSVHEWHEFKRAENKQTKNKNFAAIGPTSFKSRSLQGFQEDLEKGKANHLFPAMFAKEQIKRGQLKQEDVPYMQRLGSWDDSDVKGAKKKEWSETDKRMESKKSSWLRMRDTRSP</sequence>
<feature type="compositionally biased region" description="Basic and acidic residues" evidence="1">
    <location>
        <begin position="213"/>
        <end position="246"/>
    </location>
</feature>
<dbReference type="AlphaFoldDB" id="A0ABD3M5M7"/>
<reference evidence="3 4" key="1">
    <citation type="submission" date="2024-10" db="EMBL/GenBank/DDBJ databases">
        <title>Updated reference genomes for cyclostephanoid diatoms.</title>
        <authorList>
            <person name="Roberts W.R."/>
            <person name="Alverson A.J."/>
        </authorList>
    </citation>
    <scope>NUCLEOTIDE SEQUENCE [LARGE SCALE GENOMIC DNA]</scope>
    <source>
        <strain evidence="3 4">AJA232-27</strain>
    </source>
</reference>
<evidence type="ECO:0000256" key="1">
    <source>
        <dbReference type="SAM" id="MobiDB-lite"/>
    </source>
</evidence>
<keyword evidence="4" id="KW-1185">Reference proteome</keyword>
<comment type="caution">
    <text evidence="3">The sequence shown here is derived from an EMBL/GenBank/DDBJ whole genome shotgun (WGS) entry which is preliminary data.</text>
</comment>